<gene>
    <name evidence="1" type="ORF">QNN03_30255</name>
</gene>
<protein>
    <submittedName>
        <fullName evidence="1">Uncharacterized protein</fullName>
    </submittedName>
</protein>
<comment type="caution">
    <text evidence="1">The sequence shown here is derived from an EMBL/GenBank/DDBJ whole genome shotgun (WGS) entry which is preliminary data.</text>
</comment>
<evidence type="ECO:0000313" key="2">
    <source>
        <dbReference type="Proteomes" id="UP001241926"/>
    </source>
</evidence>
<evidence type="ECO:0000313" key="1">
    <source>
        <dbReference type="EMBL" id="MDL2080738.1"/>
    </source>
</evidence>
<accession>A0ABT7J788</accession>
<dbReference type="EMBL" id="JASJUS010000037">
    <property type="protein sequence ID" value="MDL2080738.1"/>
    <property type="molecule type" value="Genomic_DNA"/>
</dbReference>
<reference evidence="1 2" key="1">
    <citation type="submission" date="2023-05" db="EMBL/GenBank/DDBJ databases">
        <title>Streptomyces fuscus sp. nov., a brown-black pigment producing actinomyces isolated from dry sand of Sea duck farm.</title>
        <authorList>
            <person name="Xie J."/>
            <person name="Shen N."/>
        </authorList>
    </citation>
    <scope>NUCLEOTIDE SEQUENCE [LARGE SCALE GENOMIC DNA]</scope>
    <source>
        <strain evidence="1 2">GXMU-J15</strain>
    </source>
</reference>
<organism evidence="1 2">
    <name type="scientific">Streptomyces fuscus</name>
    <dbReference type="NCBI Taxonomy" id="3048495"/>
    <lineage>
        <taxon>Bacteria</taxon>
        <taxon>Bacillati</taxon>
        <taxon>Actinomycetota</taxon>
        <taxon>Actinomycetes</taxon>
        <taxon>Kitasatosporales</taxon>
        <taxon>Streptomycetaceae</taxon>
        <taxon>Streptomyces</taxon>
    </lineage>
</organism>
<dbReference type="Proteomes" id="UP001241926">
    <property type="component" value="Unassembled WGS sequence"/>
</dbReference>
<proteinExistence type="predicted"/>
<keyword evidence="2" id="KW-1185">Reference proteome</keyword>
<dbReference type="RefSeq" id="WP_285436334.1">
    <property type="nucleotide sequence ID" value="NZ_JASJUS010000037.1"/>
</dbReference>
<sequence>MLSTAALLLVAVTGCVSSTDSLGEAPEVEVTDYGTRWREEKFVAEAEYTIRNPYSDPVEFRVGFSFTSDGSHTHEWATATVDAGTTVTGTVFVPWEKHLPSPRVEVESVREERRS</sequence>
<name>A0ABT7J788_9ACTN</name>